<evidence type="ECO:0000259" key="13">
    <source>
        <dbReference type="Pfam" id="PF00593"/>
    </source>
</evidence>
<evidence type="ECO:0000313" key="15">
    <source>
        <dbReference type="EMBL" id="MFC0686697.1"/>
    </source>
</evidence>
<sequence>MPASIVALSGDALRDRLITRASDISRFVPSFSADTSVGNLTPRWYLRGIGNSVPGNGQTSPLGVYQDEVYVGIPVAQAFPVFDLERVEVLSGPQGTLWGKNTTAGAINFISRKPSFDASGYARAEYGSYGSTLLEGAWGGPLSDKVAVRFAGHFRDDDGFATNQHDGTPMGKNREAAARFSILAKPTDTFEALLRVQYRDYKNVGDIIYRGLGTTDSAGFPIPQSYKDNYSLGNSGQDLRQRGVQLNLDWDVGDLHLTSITAYNEFKHRSELGTQVNHEGTHTYSSLNAKAFSQELRLASPDEGRLKWIAGANYYYEKLASEAATAVLPNTVGLKASWTNTQFTQSNNSYGLFGNVTYEPIDNLELILGGRYTWENKAIDLNTIGTASGGTGTLTYLDTVAFWSRNSVTGTGIATRAAQNEKRNWGAFTYDATAKYNFTRDLNVYARYAKGFRSGGFNTGATLQTQVATVDPEYVKSYEIGLKSEWLNGRLSANLAAFYNDYTDIQVTVIQLPLSQLSNAGKGWSKGIEAVLSARPVDALHLSGTLGLLDTKYTEFPNCKSGVDCSGNQFVRAPHVTASIAGDYTFDLGHGHRIVAETNWSYRSHLYFNAGTQAAPLEQGPKWLGNASLAWQLPNDIKLSVFARNVTNSHAASTLIPSANFGYIKYIIEPRVWGGAVSVSF</sequence>
<organism evidence="15 16">
    <name type="scientific">Novosphingobium clariflavum</name>
    <dbReference type="NCBI Taxonomy" id="2029884"/>
    <lineage>
        <taxon>Bacteria</taxon>
        <taxon>Pseudomonadati</taxon>
        <taxon>Pseudomonadota</taxon>
        <taxon>Alphaproteobacteria</taxon>
        <taxon>Sphingomonadales</taxon>
        <taxon>Sphingomonadaceae</taxon>
        <taxon>Novosphingobium</taxon>
    </lineage>
</organism>
<evidence type="ECO:0000256" key="1">
    <source>
        <dbReference type="ARBA" id="ARBA00004571"/>
    </source>
</evidence>
<dbReference type="Pfam" id="PF07715">
    <property type="entry name" value="Plug"/>
    <property type="match status" value="1"/>
</dbReference>
<evidence type="ECO:0000256" key="10">
    <source>
        <dbReference type="ARBA" id="ARBA00023237"/>
    </source>
</evidence>
<dbReference type="InterPro" id="IPR036942">
    <property type="entry name" value="Beta-barrel_TonB_sf"/>
</dbReference>
<keyword evidence="16" id="KW-1185">Reference proteome</keyword>
<protein>
    <submittedName>
        <fullName evidence="15">TonB-dependent receptor</fullName>
    </submittedName>
</protein>
<dbReference type="Proteomes" id="UP001589858">
    <property type="component" value="Unassembled WGS sequence"/>
</dbReference>
<evidence type="ECO:0000256" key="12">
    <source>
        <dbReference type="RuleBase" id="RU003357"/>
    </source>
</evidence>
<keyword evidence="9 11" id="KW-0472">Membrane</keyword>
<keyword evidence="7" id="KW-0406">Ion transport</keyword>
<feature type="domain" description="TonB-dependent receptor-like beta-barrel" evidence="13">
    <location>
        <begin position="209"/>
        <end position="646"/>
    </location>
</feature>
<evidence type="ECO:0000256" key="9">
    <source>
        <dbReference type="ARBA" id="ARBA00023136"/>
    </source>
</evidence>
<reference evidence="15 16" key="1">
    <citation type="submission" date="2024-09" db="EMBL/GenBank/DDBJ databases">
        <authorList>
            <person name="Sun Q."/>
            <person name="Mori K."/>
        </authorList>
    </citation>
    <scope>NUCLEOTIDE SEQUENCE [LARGE SCALE GENOMIC DNA]</scope>
    <source>
        <strain evidence="15 16">CICC 11035S</strain>
    </source>
</reference>
<dbReference type="InterPro" id="IPR000531">
    <property type="entry name" value="Beta-barrel_TonB"/>
</dbReference>
<keyword evidence="3 11" id="KW-1134">Transmembrane beta strand</keyword>
<dbReference type="Gene3D" id="2.40.170.20">
    <property type="entry name" value="TonB-dependent receptor, beta-barrel domain"/>
    <property type="match status" value="1"/>
</dbReference>
<evidence type="ECO:0000256" key="3">
    <source>
        <dbReference type="ARBA" id="ARBA00022452"/>
    </source>
</evidence>
<evidence type="ECO:0000256" key="8">
    <source>
        <dbReference type="ARBA" id="ARBA00023077"/>
    </source>
</evidence>
<keyword evidence="4" id="KW-0410">Iron transport</keyword>
<gene>
    <name evidence="15" type="ORF">ACFFF8_19105</name>
</gene>
<dbReference type="Pfam" id="PF00593">
    <property type="entry name" value="TonB_dep_Rec_b-barrel"/>
    <property type="match status" value="1"/>
</dbReference>
<evidence type="ECO:0000256" key="11">
    <source>
        <dbReference type="PROSITE-ProRule" id="PRU01360"/>
    </source>
</evidence>
<name>A0ABV6SDG6_9SPHN</name>
<dbReference type="InterPro" id="IPR039426">
    <property type="entry name" value="TonB-dep_rcpt-like"/>
</dbReference>
<dbReference type="InterPro" id="IPR012910">
    <property type="entry name" value="Plug_dom"/>
</dbReference>
<dbReference type="PANTHER" id="PTHR32552:SF81">
    <property type="entry name" value="TONB-DEPENDENT OUTER MEMBRANE RECEPTOR"/>
    <property type="match status" value="1"/>
</dbReference>
<keyword evidence="2 11" id="KW-0813">Transport</keyword>
<evidence type="ECO:0000256" key="2">
    <source>
        <dbReference type="ARBA" id="ARBA00022448"/>
    </source>
</evidence>
<dbReference type="PROSITE" id="PS52016">
    <property type="entry name" value="TONB_DEPENDENT_REC_3"/>
    <property type="match status" value="1"/>
</dbReference>
<dbReference type="PANTHER" id="PTHR32552">
    <property type="entry name" value="FERRICHROME IRON RECEPTOR-RELATED"/>
    <property type="match status" value="1"/>
</dbReference>
<accession>A0ABV6SDG6</accession>
<keyword evidence="8 12" id="KW-0798">TonB box</keyword>
<evidence type="ECO:0000256" key="7">
    <source>
        <dbReference type="ARBA" id="ARBA00023065"/>
    </source>
</evidence>
<evidence type="ECO:0000256" key="5">
    <source>
        <dbReference type="ARBA" id="ARBA00022692"/>
    </source>
</evidence>
<keyword evidence="6" id="KW-0408">Iron</keyword>
<dbReference type="EMBL" id="JBHLTM010000075">
    <property type="protein sequence ID" value="MFC0686697.1"/>
    <property type="molecule type" value="Genomic_DNA"/>
</dbReference>
<keyword evidence="5 11" id="KW-0812">Transmembrane</keyword>
<evidence type="ECO:0000256" key="4">
    <source>
        <dbReference type="ARBA" id="ARBA00022496"/>
    </source>
</evidence>
<dbReference type="SUPFAM" id="SSF56935">
    <property type="entry name" value="Porins"/>
    <property type="match status" value="1"/>
</dbReference>
<keyword evidence="10 11" id="KW-0998">Cell outer membrane</keyword>
<keyword evidence="15" id="KW-0675">Receptor</keyword>
<evidence type="ECO:0000259" key="14">
    <source>
        <dbReference type="Pfam" id="PF07715"/>
    </source>
</evidence>
<evidence type="ECO:0000313" key="16">
    <source>
        <dbReference type="Proteomes" id="UP001589858"/>
    </source>
</evidence>
<proteinExistence type="inferred from homology"/>
<feature type="domain" description="TonB-dependent receptor plug" evidence="14">
    <location>
        <begin position="2"/>
        <end position="106"/>
    </location>
</feature>
<dbReference type="RefSeq" id="WP_379489414.1">
    <property type="nucleotide sequence ID" value="NZ_JAPCWC010000001.1"/>
</dbReference>
<comment type="caution">
    <text evidence="15">The sequence shown here is derived from an EMBL/GenBank/DDBJ whole genome shotgun (WGS) entry which is preliminary data.</text>
</comment>
<evidence type="ECO:0000256" key="6">
    <source>
        <dbReference type="ARBA" id="ARBA00023004"/>
    </source>
</evidence>
<comment type="subcellular location">
    <subcellularLocation>
        <location evidence="1 11">Cell outer membrane</location>
        <topology evidence="1 11">Multi-pass membrane protein</topology>
    </subcellularLocation>
</comment>
<comment type="similarity">
    <text evidence="11 12">Belongs to the TonB-dependent receptor family.</text>
</comment>